<reference evidence="2 3" key="1">
    <citation type="journal article" date="2019" name="Mol. Ecol. Resour.">
        <title>Chromosome-level genome assembly of Triplophysa tibetana, a fish adapted to the harsh high-altitude environment of the Tibetan Plateau.</title>
        <authorList>
            <person name="Yang X."/>
            <person name="Liu H."/>
            <person name="Ma Z."/>
            <person name="Zou Y."/>
            <person name="Zou M."/>
            <person name="Mao Y."/>
            <person name="Li X."/>
            <person name="Wang H."/>
            <person name="Chen T."/>
            <person name="Wang W."/>
            <person name="Yang R."/>
        </authorList>
    </citation>
    <scope>NUCLEOTIDE SEQUENCE [LARGE SCALE GENOMIC DNA]</scope>
    <source>
        <strain evidence="2">TTIB1903HZAU</strain>
        <tissue evidence="2">Muscle</tissue>
    </source>
</reference>
<dbReference type="GO" id="GO:0004657">
    <property type="term" value="F:proline dehydrogenase activity"/>
    <property type="evidence" value="ECO:0007669"/>
    <property type="project" value="UniProtKB-EC"/>
</dbReference>
<keyword evidence="1" id="KW-0274">FAD</keyword>
<comment type="cofactor">
    <cofactor evidence="1">
        <name>FAD</name>
        <dbReference type="ChEBI" id="CHEBI:57692"/>
    </cofactor>
</comment>
<keyword evidence="1" id="KW-0285">Flavoprotein</keyword>
<name>A0A5A9P808_9TELE</name>
<dbReference type="GO" id="GO:0005739">
    <property type="term" value="C:mitochondrion"/>
    <property type="evidence" value="ECO:0007669"/>
    <property type="project" value="TreeGrafter"/>
</dbReference>
<comment type="catalytic activity">
    <reaction evidence="1">
        <text>L-proline + a quinone = (S)-1-pyrroline-5-carboxylate + a quinol + H(+)</text>
        <dbReference type="Rhea" id="RHEA:23784"/>
        <dbReference type="ChEBI" id="CHEBI:15378"/>
        <dbReference type="ChEBI" id="CHEBI:17388"/>
        <dbReference type="ChEBI" id="CHEBI:24646"/>
        <dbReference type="ChEBI" id="CHEBI:60039"/>
        <dbReference type="ChEBI" id="CHEBI:132124"/>
        <dbReference type="EC" id="1.5.5.2"/>
    </reaction>
</comment>
<dbReference type="Gene3D" id="3.20.20.220">
    <property type="match status" value="1"/>
</dbReference>
<dbReference type="EMBL" id="SOYY01000009">
    <property type="protein sequence ID" value="KAA0716837.1"/>
    <property type="molecule type" value="Genomic_DNA"/>
</dbReference>
<keyword evidence="3" id="KW-1185">Reference proteome</keyword>
<accession>A0A5A9P808</accession>
<dbReference type="AlphaFoldDB" id="A0A5A9P808"/>
<evidence type="ECO:0000313" key="3">
    <source>
        <dbReference type="Proteomes" id="UP000324632"/>
    </source>
</evidence>
<comment type="caution">
    <text evidence="2">The sequence shown here is derived from an EMBL/GenBank/DDBJ whole genome shotgun (WGS) entry which is preliminary data.</text>
</comment>
<evidence type="ECO:0000313" key="2">
    <source>
        <dbReference type="EMBL" id="KAA0716837.1"/>
    </source>
</evidence>
<sequence>MDHSRTFLGQKMFKQFMKMTFYGQFVAGEDHESIRPLIQKNQAYGVGAVLDYCVEEDLSQEEAEKEGDGSLCPYQYCINIQPNGSCNAVTQNRVLSLAFPHYQGCDGEEMLEDVASE</sequence>
<dbReference type="InterPro" id="IPR015659">
    <property type="entry name" value="Proline_oxidase"/>
</dbReference>
<dbReference type="PANTHER" id="PTHR13914:SF0">
    <property type="entry name" value="PROLINE DEHYDROGENASE 1, MITOCHONDRIAL"/>
    <property type="match status" value="1"/>
</dbReference>
<keyword evidence="1" id="KW-0560">Oxidoreductase</keyword>
<proteinExistence type="inferred from homology"/>
<dbReference type="PANTHER" id="PTHR13914">
    <property type="entry name" value="PROLINE OXIDASE"/>
    <property type="match status" value="1"/>
</dbReference>
<protein>
    <recommendedName>
        <fullName evidence="1">Proline dehydrogenase</fullName>
        <ecNumber evidence="1">1.5.5.2</ecNumber>
    </recommendedName>
</protein>
<comment type="similarity">
    <text evidence="1">Belongs to the proline oxidase family.</text>
</comment>
<gene>
    <name evidence="2" type="ORF">E1301_Tti009042</name>
</gene>
<dbReference type="GO" id="GO:0010133">
    <property type="term" value="P:L-proline catabolic process to L-glutamate"/>
    <property type="evidence" value="ECO:0007669"/>
    <property type="project" value="TreeGrafter"/>
</dbReference>
<evidence type="ECO:0000256" key="1">
    <source>
        <dbReference type="RuleBase" id="RU364054"/>
    </source>
</evidence>
<organism evidence="2 3">
    <name type="scientific">Triplophysa tibetana</name>
    <dbReference type="NCBI Taxonomy" id="1572043"/>
    <lineage>
        <taxon>Eukaryota</taxon>
        <taxon>Metazoa</taxon>
        <taxon>Chordata</taxon>
        <taxon>Craniata</taxon>
        <taxon>Vertebrata</taxon>
        <taxon>Euteleostomi</taxon>
        <taxon>Actinopterygii</taxon>
        <taxon>Neopterygii</taxon>
        <taxon>Teleostei</taxon>
        <taxon>Ostariophysi</taxon>
        <taxon>Cypriniformes</taxon>
        <taxon>Nemacheilidae</taxon>
        <taxon>Triplophysa</taxon>
    </lineage>
</organism>
<comment type="function">
    <text evidence="1">Converts proline to delta-1-pyrroline-5-carboxylate.</text>
</comment>
<keyword evidence="1" id="KW-0642">Proline metabolism</keyword>
<dbReference type="EC" id="1.5.5.2" evidence="1"/>
<dbReference type="Proteomes" id="UP000324632">
    <property type="component" value="Chromosome 9"/>
</dbReference>
<dbReference type="GO" id="GO:0071949">
    <property type="term" value="F:FAD binding"/>
    <property type="evidence" value="ECO:0007669"/>
    <property type="project" value="TreeGrafter"/>
</dbReference>